<evidence type="ECO:0000259" key="1">
    <source>
        <dbReference type="Pfam" id="PF21688"/>
    </source>
</evidence>
<organism evidence="2">
    <name type="scientific">uncultured Desulfobacterium sp</name>
    <dbReference type="NCBI Taxonomy" id="201089"/>
    <lineage>
        <taxon>Bacteria</taxon>
        <taxon>Pseudomonadati</taxon>
        <taxon>Thermodesulfobacteriota</taxon>
        <taxon>Desulfobacteria</taxon>
        <taxon>Desulfobacterales</taxon>
        <taxon>Desulfobacteriaceae</taxon>
        <taxon>Desulfobacterium</taxon>
        <taxon>environmental samples</taxon>
    </lineage>
</organism>
<dbReference type="SUPFAM" id="SSF51905">
    <property type="entry name" value="FAD/NAD(P)-binding domain"/>
    <property type="match status" value="1"/>
</dbReference>
<gene>
    <name evidence="2" type="ORF">N47_C18190</name>
</gene>
<sequence length="534" mass="58929">MHVKIRSISLDLIIGNLKIPIEKDGIDEYLNAASKKLGTGKENISIVRIVSKSLDISSQEQFYYKISLVVSTDASFNNRQDFPVHTEQINAKGKAVKIKDKPIIVGFGPAGMFAALELIDYGIKPLIFERGKKIEERSTDIQRFIKEGKIDPESNIQFGEGGAGSYSDGKLFSRRNNNTSYVNRVLKTFIKFGAPEETGYISKPHLGTDVLCKIVRNMRIHILERGGEICYGSKMTDILISDGKATGIIINGEKEYLSSDIYIALGHSARDTFEMMHKKGVAIEQKPISVGVRIEHPVETINLMRYGDKYCNYPGLGAAAYSLNYTNKKIKRGVYTFCMCPGGEVINASSGQGMLVVNGMSYSQRSSAFSNAALAVTCHTDDYKSSDPLAGIKFQKEIETKAFNAGGPGWKAPAQNLMDFLGEKSFGSLNNNSYRMGTVYADMKEIFPEFVVKELLAAFTKWKEEYPLFISDHAILIGAETRTSSPVRIKRNDKFESVNIKNLYPIGEGSGYTGGITSSAADAVKAVEIQVMQE</sequence>
<dbReference type="InterPro" id="IPR028348">
    <property type="entry name" value="FAD-binding_protein"/>
</dbReference>
<dbReference type="Gene3D" id="3.50.50.60">
    <property type="entry name" value="FAD/NAD(P)-binding domain"/>
    <property type="match status" value="2"/>
</dbReference>
<feature type="domain" description="FAD-dependent protein C-terminal" evidence="1">
    <location>
        <begin position="287"/>
        <end position="483"/>
    </location>
</feature>
<dbReference type="InterPro" id="IPR049516">
    <property type="entry name" value="FAD-depend_C"/>
</dbReference>
<dbReference type="PIRSF" id="PIRSF038984">
    <property type="entry name" value="FAD_binding_protein"/>
    <property type="match status" value="1"/>
</dbReference>
<dbReference type="AlphaFoldDB" id="E1YB84"/>
<reference evidence="2" key="1">
    <citation type="journal article" date="2011" name="Environ. Microbiol.">
        <title>Genomic insights into the metabolic potential of the polycyclic aromatic hydrocarbon degrading sulfate-reducing Deltaproteobacterium N47.</title>
        <authorList>
            <person name="Bergmann F."/>
            <person name="Selesi D."/>
            <person name="Weinmaier T."/>
            <person name="Tischler P."/>
            <person name="Rattei T."/>
            <person name="Meckenstock R.U."/>
        </authorList>
    </citation>
    <scope>NUCLEOTIDE SEQUENCE</scope>
</reference>
<proteinExistence type="predicted"/>
<dbReference type="PANTHER" id="PTHR42842">
    <property type="entry name" value="FAD/NAD(P)-BINDING OXIDOREDUCTASE"/>
    <property type="match status" value="1"/>
</dbReference>
<dbReference type="EMBL" id="FR695867">
    <property type="protein sequence ID" value="CBX27761.1"/>
    <property type="molecule type" value="Genomic_DNA"/>
</dbReference>
<protein>
    <submittedName>
        <fullName evidence="2">Uncharacterized protein Cbei_0202</fullName>
    </submittedName>
</protein>
<accession>E1YB84</accession>
<dbReference type="PANTHER" id="PTHR42842:SF3">
    <property type="entry name" value="FAD_NAD(P)-BINDING OXIDOREDUCTASE FAMILY PROTEIN"/>
    <property type="match status" value="1"/>
</dbReference>
<evidence type="ECO:0000313" key="2">
    <source>
        <dbReference type="EMBL" id="CBX27761.1"/>
    </source>
</evidence>
<dbReference type="InterPro" id="IPR036188">
    <property type="entry name" value="FAD/NAD-bd_sf"/>
</dbReference>
<dbReference type="Pfam" id="PF21688">
    <property type="entry name" value="FAD-depend_C"/>
    <property type="match status" value="1"/>
</dbReference>
<name>E1YB84_9BACT</name>